<evidence type="ECO:0000313" key="2">
    <source>
        <dbReference type="Proteomes" id="UP000078454"/>
    </source>
</evidence>
<dbReference type="RefSeq" id="WP_068665875.1">
    <property type="nucleotide sequence ID" value="NZ_LYPB01000072.1"/>
</dbReference>
<accession>A0A198A8H8</accession>
<protein>
    <submittedName>
        <fullName evidence="1">Uncharacterized protein</fullName>
    </submittedName>
</protein>
<proteinExistence type="predicted"/>
<organism evidence="1 2">
    <name type="scientific">Paenibacillus oryzisoli</name>
    <dbReference type="NCBI Taxonomy" id="1850517"/>
    <lineage>
        <taxon>Bacteria</taxon>
        <taxon>Bacillati</taxon>
        <taxon>Bacillota</taxon>
        <taxon>Bacilli</taxon>
        <taxon>Bacillales</taxon>
        <taxon>Paenibacillaceae</taxon>
        <taxon>Paenibacillus</taxon>
    </lineage>
</organism>
<evidence type="ECO:0000313" key="1">
    <source>
        <dbReference type="EMBL" id="OAS17410.1"/>
    </source>
</evidence>
<comment type="caution">
    <text evidence="1">The sequence shown here is derived from an EMBL/GenBank/DDBJ whole genome shotgun (WGS) entry which is preliminary data.</text>
</comment>
<name>A0A198A8H8_9BACL</name>
<gene>
    <name evidence="1" type="ORF">A8708_21805</name>
</gene>
<sequence>MGLGDYQFILYPFGNEPNMTEDEIEFVGFNNFDFAQAVEELQNSIYIINDPSSKSYFSFDNECYFIYNDGTYKVEIELNSGTLAEKAEDISVRTNIYKEEGNITEALRICRLLCDSLNLCCWSMKLRRTIDLNNVNDVVNVVSHYNKLSNRS</sequence>
<dbReference type="AlphaFoldDB" id="A0A198A8H8"/>
<dbReference type="EMBL" id="LYPB01000072">
    <property type="protein sequence ID" value="OAS17410.1"/>
    <property type="molecule type" value="Genomic_DNA"/>
</dbReference>
<keyword evidence="2" id="KW-1185">Reference proteome</keyword>
<dbReference type="OrthoDB" id="2613874at2"/>
<dbReference type="Proteomes" id="UP000078454">
    <property type="component" value="Unassembled WGS sequence"/>
</dbReference>
<reference evidence="1 2" key="1">
    <citation type="submission" date="2016-05" db="EMBL/GenBank/DDBJ databases">
        <title>Paenibacillus sp. 1ZS3-15 nov., isolated from the rhizosphere soil.</title>
        <authorList>
            <person name="Zhang X.X."/>
            <person name="Zhang J."/>
        </authorList>
    </citation>
    <scope>NUCLEOTIDE SEQUENCE [LARGE SCALE GENOMIC DNA]</scope>
    <source>
        <strain evidence="1 2">1ZS3-15</strain>
    </source>
</reference>